<dbReference type="InterPro" id="IPR036388">
    <property type="entry name" value="WH-like_DNA-bd_sf"/>
</dbReference>
<evidence type="ECO:0000256" key="1">
    <source>
        <dbReference type="ARBA" id="ARBA00008894"/>
    </source>
</evidence>
<feature type="domain" description="Disease resistance protein winged helix" evidence="10">
    <location>
        <begin position="476"/>
        <end position="545"/>
    </location>
</feature>
<dbReference type="InterPro" id="IPR042197">
    <property type="entry name" value="Apaf_helical"/>
</dbReference>
<dbReference type="InterPro" id="IPR002182">
    <property type="entry name" value="NB-ARC"/>
</dbReference>
<comment type="caution">
    <text evidence="12">The sequence shown here is derived from an EMBL/GenBank/DDBJ whole genome shotgun (WGS) entry which is preliminary data.</text>
</comment>
<sequence length="1166" mass="131090">MTTRRGGSCYVAQIVFDACNLSPKRFGSMEAPVSCTFGGAIFNIPGRLEALLHHCYVLPKGAEDEIHLIKHDLEEVVAILRGQENKKLEGHAMPVWTKEVRELSYDMEDFIDQYEHAAARSQILSNRRISRRYITYRRRSKPTHWVCSTSNLRQRLWMANKIREFSIRAQEALQRHSLYSLGTVAGTASSRYIRTSFGSWYPQTSRGHDHPVVGIGTAMNKLEELLLGMHDGEQQKLKVVSIVGFEGVGKTTLANELYKKVGQQFECRAFVRMSRKPDMRRIFISLLSQVCPRLSPDNWKVHSLISSIRTHLRDKRYLIIVNDLWATSTWDIIKQALPEDNSCSRIITTAENEELALQSCGCDSKYVLKLNPLGEDESRELFYRTVFGPQRECPPELREVSCDIIRKCGGLPLAIVIVASTLASQLGRKEQWDYLRKSLGNILMTNPTWEGMKQVVSFSYNNLPQNLKVCMLYMALYPEGTIIWKDDLVNQWIAEGFIPTTEGRDRQEISRAYFDELVGQNLIQSMHTNDNNEVLSCVVHHMVLNFLVTYKSIEENFVTAIHHSEATITLADKVRRLALHFGNAEDAVPPANMRLSQLRTLAYFGLFKCMPSFVEFRLLQVLILHFWGDEGTISVDLTRISELFRLRYLMVSSNVIVELQTHMRGMKYLETLKVDARMSAIPSDIVHLPGLLHLSLPAETNLPNGVSHLTSLRTLGYFDLSSNSTENVQSLSSLTNLHDLQLTCSSAQEPCGLKSKMQSLLRLILGKLRNLKSLTLAPASCDANSLKDASSRRMIISSDDFASTSSPPALLRRLELSPRVCIFSYTPESIRQLNNLCILKIGVGKIVSSCLEILRGLPNLVVLSLYIHTMPAERIVIGKTGFSVLKYFKFQCCAPLLEFEPDAMPSLRRLKLCFNACGTDGQSTVPVGIKHLSGIKEIFLKIGGAALEEADRMAAEVAAVREAMRSLAHATCPRINVQCVKQKYGFAEDWSSVIEAFGTPKQHDILEEDTVEDEETMEINSVQLDANFHEIDENVEDDSDGYQNNLAAMTDTAAPHKRKESRGDSSSVTTLWQNDYRESTEQLAAVGAAAAAVKMEEQAAMKGGFKLFGNVIQPPVGTQPFGLDSRFMAKRSMRARRMRWTSTLHARFVHAVELLGGHESACRANS</sequence>
<keyword evidence="4" id="KW-0547">Nucleotide-binding</keyword>
<evidence type="ECO:0000259" key="8">
    <source>
        <dbReference type="Pfam" id="PF00931"/>
    </source>
</evidence>
<evidence type="ECO:0000313" key="12">
    <source>
        <dbReference type="EMBL" id="TVU09148.1"/>
    </source>
</evidence>
<evidence type="ECO:0000256" key="7">
    <source>
        <dbReference type="SAM" id="MobiDB-lite"/>
    </source>
</evidence>
<proteinExistence type="inferred from homology"/>
<dbReference type="Gene3D" id="1.20.5.4130">
    <property type="match status" value="1"/>
</dbReference>
<dbReference type="InterPro" id="IPR058922">
    <property type="entry name" value="WHD_DRP"/>
</dbReference>
<name>A0A5J9TDT9_9POAL</name>
<dbReference type="InterPro" id="IPR055414">
    <property type="entry name" value="LRR_R13L4/SHOC2-like"/>
</dbReference>
<evidence type="ECO:0000259" key="11">
    <source>
        <dbReference type="Pfam" id="PF23598"/>
    </source>
</evidence>
<dbReference type="EMBL" id="RWGY01000039">
    <property type="protein sequence ID" value="TVU09148.1"/>
    <property type="molecule type" value="Genomic_DNA"/>
</dbReference>
<dbReference type="InterPro" id="IPR044974">
    <property type="entry name" value="Disease_R_plants"/>
</dbReference>
<dbReference type="Gene3D" id="1.10.8.430">
    <property type="entry name" value="Helical domain of apoptotic protease-activating factors"/>
    <property type="match status" value="1"/>
</dbReference>
<evidence type="ECO:0000256" key="3">
    <source>
        <dbReference type="ARBA" id="ARBA00022737"/>
    </source>
</evidence>
<dbReference type="InterPro" id="IPR027417">
    <property type="entry name" value="P-loop_NTPase"/>
</dbReference>
<dbReference type="GO" id="GO:0043531">
    <property type="term" value="F:ADP binding"/>
    <property type="evidence" value="ECO:0007669"/>
    <property type="project" value="InterPro"/>
</dbReference>
<dbReference type="GO" id="GO:0009626">
    <property type="term" value="P:plant-type hypersensitive response"/>
    <property type="evidence" value="ECO:0007669"/>
    <property type="project" value="UniProtKB-ARBA"/>
</dbReference>
<protein>
    <recommendedName>
        <fullName evidence="14">NB-ARC domain-containing protein</fullName>
    </recommendedName>
</protein>
<dbReference type="FunFam" id="1.10.10.10:FF:000322">
    <property type="entry name" value="Probable disease resistance protein At1g63360"/>
    <property type="match status" value="1"/>
</dbReference>
<dbReference type="Pfam" id="PF00931">
    <property type="entry name" value="NB-ARC"/>
    <property type="match status" value="1"/>
</dbReference>
<evidence type="ECO:0008006" key="14">
    <source>
        <dbReference type="Google" id="ProtNLM"/>
    </source>
</evidence>
<dbReference type="Proteomes" id="UP000324897">
    <property type="component" value="Chromosome 3"/>
</dbReference>
<reference evidence="12 13" key="1">
    <citation type="journal article" date="2019" name="Sci. Rep.">
        <title>A high-quality genome of Eragrostis curvula grass provides insights into Poaceae evolution and supports new strategies to enhance forage quality.</title>
        <authorList>
            <person name="Carballo J."/>
            <person name="Santos B.A.C.M."/>
            <person name="Zappacosta D."/>
            <person name="Garbus I."/>
            <person name="Selva J.P."/>
            <person name="Gallo C.A."/>
            <person name="Diaz A."/>
            <person name="Albertini E."/>
            <person name="Caccamo M."/>
            <person name="Echenique V."/>
        </authorList>
    </citation>
    <scope>NUCLEOTIDE SEQUENCE [LARGE SCALE GENOMIC DNA]</scope>
    <source>
        <strain evidence="13">cv. Victoria</strain>
        <tissue evidence="12">Leaf</tissue>
    </source>
</reference>
<keyword evidence="2" id="KW-0433">Leucine-rich repeat</keyword>
<dbReference type="AlphaFoldDB" id="A0A5J9TDT9"/>
<dbReference type="Gene3D" id="1.10.10.10">
    <property type="entry name" value="Winged helix-like DNA-binding domain superfamily/Winged helix DNA-binding domain"/>
    <property type="match status" value="1"/>
</dbReference>
<dbReference type="SUPFAM" id="SSF52540">
    <property type="entry name" value="P-loop containing nucleoside triphosphate hydrolases"/>
    <property type="match status" value="1"/>
</dbReference>
<organism evidence="12 13">
    <name type="scientific">Eragrostis curvula</name>
    <name type="common">weeping love grass</name>
    <dbReference type="NCBI Taxonomy" id="38414"/>
    <lineage>
        <taxon>Eukaryota</taxon>
        <taxon>Viridiplantae</taxon>
        <taxon>Streptophyta</taxon>
        <taxon>Embryophyta</taxon>
        <taxon>Tracheophyta</taxon>
        <taxon>Spermatophyta</taxon>
        <taxon>Magnoliopsida</taxon>
        <taxon>Liliopsida</taxon>
        <taxon>Poales</taxon>
        <taxon>Poaceae</taxon>
        <taxon>PACMAD clade</taxon>
        <taxon>Chloridoideae</taxon>
        <taxon>Eragrostideae</taxon>
        <taxon>Eragrostidinae</taxon>
        <taxon>Eragrostis</taxon>
    </lineage>
</organism>
<evidence type="ECO:0000256" key="2">
    <source>
        <dbReference type="ARBA" id="ARBA00022614"/>
    </source>
</evidence>
<dbReference type="Pfam" id="PF23559">
    <property type="entry name" value="WHD_DRP"/>
    <property type="match status" value="1"/>
</dbReference>
<dbReference type="Gene3D" id="3.80.10.10">
    <property type="entry name" value="Ribonuclease Inhibitor"/>
    <property type="match status" value="1"/>
</dbReference>
<dbReference type="Gene3D" id="1.10.10.60">
    <property type="entry name" value="Homeodomain-like"/>
    <property type="match status" value="1"/>
</dbReference>
<evidence type="ECO:0000259" key="9">
    <source>
        <dbReference type="Pfam" id="PF18052"/>
    </source>
</evidence>
<evidence type="ECO:0000259" key="10">
    <source>
        <dbReference type="Pfam" id="PF23559"/>
    </source>
</evidence>
<keyword evidence="5" id="KW-0611">Plant defense</keyword>
<feature type="domain" description="Disease resistance N-terminal" evidence="9">
    <location>
        <begin position="46"/>
        <end position="130"/>
    </location>
</feature>
<keyword evidence="6" id="KW-0175">Coiled coil</keyword>
<dbReference type="GO" id="GO:0042742">
    <property type="term" value="P:defense response to bacterium"/>
    <property type="evidence" value="ECO:0007669"/>
    <property type="project" value="UniProtKB-ARBA"/>
</dbReference>
<feature type="non-terminal residue" evidence="12">
    <location>
        <position position="1"/>
    </location>
</feature>
<dbReference type="Gene3D" id="3.40.50.300">
    <property type="entry name" value="P-loop containing nucleotide triphosphate hydrolases"/>
    <property type="match status" value="1"/>
</dbReference>
<dbReference type="GO" id="GO:0002758">
    <property type="term" value="P:innate immune response-activating signaling pathway"/>
    <property type="evidence" value="ECO:0007669"/>
    <property type="project" value="UniProtKB-ARBA"/>
</dbReference>
<keyword evidence="13" id="KW-1185">Reference proteome</keyword>
<dbReference type="PRINTS" id="PR00364">
    <property type="entry name" value="DISEASERSIST"/>
</dbReference>
<gene>
    <name evidence="12" type="ORF">EJB05_42589</name>
</gene>
<dbReference type="InterPro" id="IPR032675">
    <property type="entry name" value="LRR_dom_sf"/>
</dbReference>
<dbReference type="Gramene" id="TVU09148">
    <property type="protein sequence ID" value="TVU09148"/>
    <property type="gene ID" value="EJB05_42589"/>
</dbReference>
<accession>A0A5J9TDT9</accession>
<dbReference type="Pfam" id="PF23598">
    <property type="entry name" value="LRR_14"/>
    <property type="match status" value="1"/>
</dbReference>
<comment type="similarity">
    <text evidence="1">Belongs to the disease resistance NB-LRR family.</text>
</comment>
<feature type="domain" description="NB-ARC" evidence="8">
    <location>
        <begin position="220"/>
        <end position="387"/>
    </location>
</feature>
<dbReference type="OrthoDB" id="651345at2759"/>
<keyword evidence="3" id="KW-0677">Repeat</keyword>
<evidence type="ECO:0000256" key="6">
    <source>
        <dbReference type="ARBA" id="ARBA00023054"/>
    </source>
</evidence>
<dbReference type="PANTHER" id="PTHR23155">
    <property type="entry name" value="DISEASE RESISTANCE PROTEIN RP"/>
    <property type="match status" value="1"/>
</dbReference>
<evidence type="ECO:0000256" key="5">
    <source>
        <dbReference type="ARBA" id="ARBA00022821"/>
    </source>
</evidence>
<feature type="region of interest" description="Disordered" evidence="7">
    <location>
        <begin position="1050"/>
        <end position="1070"/>
    </location>
</feature>
<dbReference type="PANTHER" id="PTHR23155:SF1094">
    <property type="entry name" value="OS11G0686400 PROTEIN"/>
    <property type="match status" value="1"/>
</dbReference>
<evidence type="ECO:0000256" key="4">
    <source>
        <dbReference type="ARBA" id="ARBA00022741"/>
    </source>
</evidence>
<dbReference type="InterPro" id="IPR041118">
    <property type="entry name" value="Rx_N"/>
</dbReference>
<dbReference type="SUPFAM" id="SSF52058">
    <property type="entry name" value="L domain-like"/>
    <property type="match status" value="1"/>
</dbReference>
<feature type="domain" description="Disease resistance R13L4/SHOC-2-like LRR" evidence="11">
    <location>
        <begin position="597"/>
        <end position="965"/>
    </location>
</feature>
<evidence type="ECO:0000313" key="13">
    <source>
        <dbReference type="Proteomes" id="UP000324897"/>
    </source>
</evidence>
<dbReference type="Pfam" id="PF18052">
    <property type="entry name" value="Rx_N"/>
    <property type="match status" value="1"/>
</dbReference>